<dbReference type="AlphaFoldDB" id="A0A834KXF2"/>
<dbReference type="Gene3D" id="2.60.120.40">
    <property type="match status" value="1"/>
</dbReference>
<reference evidence="9" key="1">
    <citation type="journal article" name="BMC Genomics">
        <title>Long-read sequencing and de novo genome assembly of marine medaka (Oryzias melastigma).</title>
        <authorList>
            <person name="Liang P."/>
            <person name="Saqib H.S.A."/>
            <person name="Ni X."/>
            <person name="Shen Y."/>
        </authorList>
    </citation>
    <scope>NUCLEOTIDE SEQUENCE</scope>
    <source>
        <strain evidence="9">Bigg-433</strain>
    </source>
</reference>
<keyword evidence="7" id="KW-0812">Transmembrane</keyword>
<dbReference type="EMBL" id="WKFB01000126">
    <property type="protein sequence ID" value="KAF6734754.1"/>
    <property type="molecule type" value="Genomic_DNA"/>
</dbReference>
<dbReference type="Proteomes" id="UP000646548">
    <property type="component" value="Unassembled WGS sequence"/>
</dbReference>
<keyword evidence="4" id="KW-0732">Signal</keyword>
<comment type="subcellular location">
    <subcellularLocation>
        <location evidence="1">Secreted</location>
        <location evidence="1">Extracellular space</location>
        <location evidence="1">Extracellular matrix</location>
    </subcellularLocation>
</comment>
<evidence type="ECO:0000256" key="6">
    <source>
        <dbReference type="SAM" id="MobiDB-lite"/>
    </source>
</evidence>
<evidence type="ECO:0000313" key="9">
    <source>
        <dbReference type="EMBL" id="KAF6734754.1"/>
    </source>
</evidence>
<dbReference type="InterPro" id="IPR008983">
    <property type="entry name" value="Tumour_necrosis_fac-like_dom"/>
</dbReference>
<dbReference type="Pfam" id="PF01391">
    <property type="entry name" value="Collagen"/>
    <property type="match status" value="1"/>
</dbReference>
<dbReference type="InterPro" id="IPR001073">
    <property type="entry name" value="C1q_dom"/>
</dbReference>
<gene>
    <name evidence="9" type="ORF">FQA47_013413</name>
</gene>
<evidence type="ECO:0000259" key="8">
    <source>
        <dbReference type="PROSITE" id="PS50871"/>
    </source>
</evidence>
<evidence type="ECO:0000256" key="1">
    <source>
        <dbReference type="ARBA" id="ARBA00004498"/>
    </source>
</evidence>
<keyword evidence="7" id="KW-1133">Transmembrane helix</keyword>
<keyword evidence="3" id="KW-0272">Extracellular matrix</keyword>
<evidence type="ECO:0000313" key="10">
    <source>
        <dbReference type="Proteomes" id="UP000646548"/>
    </source>
</evidence>
<dbReference type="PANTHER" id="PTHR22923">
    <property type="entry name" value="CEREBELLIN-RELATED"/>
    <property type="match status" value="1"/>
</dbReference>
<sequence>MQCPADFRRVNIDIKDGLLLPQLSSYSRLSHVIQTGMCSLLSLTQSLTSVLPGHHLFHQRSLDLRFAKWTHSPAVTISTPESSTLAAQPLPRLSIGRKTLVAAAVGVMLVLVLVVLIPVLVSSVGTGSTDDSASHYEMLGTCRMVCDPFPSAGTAGSGVHTGTDTATTGFLVDNGEDLSDHSVGPPLPTYSAHGAQGKVGRPGKPGPPGPPGEPGPPGPRGPPGDNADIVRTGVLGAVSTTTYNTTPRVAFYAGLRNPQEGYDILHFDDVVTNIGGNYEGTTGKFTCKIPGTYFFIYNVLMRGGDGTSMWADLIKNGQVRASAIAQDQDQSYDYASNSVILHLDAGDEVFIKLDGGKAHGGNSNKYSTFSGFILYAD</sequence>
<comment type="caution">
    <text evidence="9">The sequence shown here is derived from an EMBL/GenBank/DDBJ whole genome shotgun (WGS) entry which is preliminary data.</text>
</comment>
<evidence type="ECO:0000256" key="3">
    <source>
        <dbReference type="ARBA" id="ARBA00022530"/>
    </source>
</evidence>
<dbReference type="PANTHER" id="PTHR22923:SF64">
    <property type="entry name" value="C1Q-RELATED FACTOR"/>
    <property type="match status" value="1"/>
</dbReference>
<organism evidence="9 10">
    <name type="scientific">Oryzias melastigma</name>
    <name type="common">Marine medaka</name>
    <dbReference type="NCBI Taxonomy" id="30732"/>
    <lineage>
        <taxon>Eukaryota</taxon>
        <taxon>Metazoa</taxon>
        <taxon>Chordata</taxon>
        <taxon>Craniata</taxon>
        <taxon>Vertebrata</taxon>
        <taxon>Euteleostomi</taxon>
        <taxon>Actinopterygii</taxon>
        <taxon>Neopterygii</taxon>
        <taxon>Teleostei</taxon>
        <taxon>Neoteleostei</taxon>
        <taxon>Acanthomorphata</taxon>
        <taxon>Ovalentaria</taxon>
        <taxon>Atherinomorphae</taxon>
        <taxon>Beloniformes</taxon>
        <taxon>Adrianichthyidae</taxon>
        <taxon>Oryziinae</taxon>
        <taxon>Oryzias</taxon>
    </lineage>
</organism>
<dbReference type="FunFam" id="2.60.120.40:FF:000001">
    <property type="entry name" value="Complement C1q B chain"/>
    <property type="match status" value="1"/>
</dbReference>
<dbReference type="InterPro" id="IPR050822">
    <property type="entry name" value="Cerebellin_Synaptic_Org"/>
</dbReference>
<dbReference type="SUPFAM" id="SSF49842">
    <property type="entry name" value="TNF-like"/>
    <property type="match status" value="1"/>
</dbReference>
<evidence type="ECO:0000256" key="5">
    <source>
        <dbReference type="ARBA" id="ARBA00023119"/>
    </source>
</evidence>
<dbReference type="Gene3D" id="1.20.5.320">
    <property type="entry name" value="6-Phosphogluconate Dehydrogenase, domain 3"/>
    <property type="match status" value="1"/>
</dbReference>
<name>A0A834KXF2_ORYME</name>
<keyword evidence="5" id="KW-0176">Collagen</keyword>
<feature type="region of interest" description="Disordered" evidence="6">
    <location>
        <begin position="154"/>
        <end position="228"/>
    </location>
</feature>
<dbReference type="PROSITE" id="PS50871">
    <property type="entry name" value="C1Q"/>
    <property type="match status" value="1"/>
</dbReference>
<feature type="domain" description="C1q" evidence="8">
    <location>
        <begin position="244"/>
        <end position="377"/>
    </location>
</feature>
<dbReference type="Pfam" id="PF00386">
    <property type="entry name" value="C1q"/>
    <property type="match status" value="1"/>
</dbReference>
<keyword evidence="2" id="KW-0964">Secreted</keyword>
<proteinExistence type="predicted"/>
<evidence type="ECO:0000256" key="4">
    <source>
        <dbReference type="ARBA" id="ARBA00022729"/>
    </source>
</evidence>
<keyword evidence="7" id="KW-0472">Membrane</keyword>
<feature type="transmembrane region" description="Helical" evidence="7">
    <location>
        <begin position="100"/>
        <end position="121"/>
    </location>
</feature>
<feature type="compositionally biased region" description="Pro residues" evidence="6">
    <location>
        <begin position="204"/>
        <end position="222"/>
    </location>
</feature>
<evidence type="ECO:0000256" key="7">
    <source>
        <dbReference type="SAM" id="Phobius"/>
    </source>
</evidence>
<accession>A0A834KXF2</accession>
<protein>
    <submittedName>
        <fullName evidence="9">Complement C1q-like protein 3</fullName>
    </submittedName>
</protein>
<dbReference type="GO" id="GO:0005581">
    <property type="term" value="C:collagen trimer"/>
    <property type="evidence" value="ECO:0007669"/>
    <property type="project" value="UniProtKB-KW"/>
</dbReference>
<evidence type="ECO:0000256" key="2">
    <source>
        <dbReference type="ARBA" id="ARBA00022525"/>
    </source>
</evidence>
<dbReference type="InterPro" id="IPR008160">
    <property type="entry name" value="Collagen"/>
</dbReference>
<dbReference type="SMART" id="SM00110">
    <property type="entry name" value="C1Q"/>
    <property type="match status" value="1"/>
</dbReference>
<dbReference type="PRINTS" id="PR00007">
    <property type="entry name" value="COMPLEMNTC1Q"/>
</dbReference>